<proteinExistence type="predicted"/>
<gene>
    <name evidence="2" type="ORF">RTCCBAU85039_0583</name>
    <name evidence="3" type="ORF">SAMN05216228_1001135</name>
</gene>
<dbReference type="EMBL" id="FNXB01000002">
    <property type="protein sequence ID" value="SEH47225.1"/>
    <property type="molecule type" value="Genomic_DNA"/>
</dbReference>
<evidence type="ECO:0000313" key="5">
    <source>
        <dbReference type="Proteomes" id="UP000198939"/>
    </source>
</evidence>
<reference evidence="2" key="1">
    <citation type="submission" date="2016-10" db="EMBL/GenBank/DDBJ databases">
        <authorList>
            <person name="de Groot N.N."/>
        </authorList>
    </citation>
    <scope>NUCLEOTIDE SEQUENCE [LARGE SCALE GENOMIC DNA]</scope>
    <source>
        <strain evidence="2">CCBAU85039</strain>
    </source>
</reference>
<evidence type="ECO:0000313" key="4">
    <source>
        <dbReference type="Proteomes" id="UP000183063"/>
    </source>
</evidence>
<reference evidence="4" key="2">
    <citation type="submission" date="2016-10" db="EMBL/GenBank/DDBJ databases">
        <authorList>
            <person name="Wibberg D."/>
        </authorList>
    </citation>
    <scope>NUCLEOTIDE SEQUENCE [LARGE SCALE GENOMIC DNA]</scope>
</reference>
<sequence length="52" mass="5472">MCADAVDVLATKRVMALLDIPAIFSGPRVASSSMKATSASKRSTTRSDMAVR</sequence>
<feature type="compositionally biased region" description="Low complexity" evidence="1">
    <location>
        <begin position="30"/>
        <end position="42"/>
    </location>
</feature>
<keyword evidence="5" id="KW-1185">Reference proteome</keyword>
<organism evidence="2 4">
    <name type="scientific">Rhizobium tibeticum</name>
    <dbReference type="NCBI Taxonomy" id="501024"/>
    <lineage>
        <taxon>Bacteria</taxon>
        <taxon>Pseudomonadati</taxon>
        <taxon>Pseudomonadota</taxon>
        <taxon>Alphaproteobacteria</taxon>
        <taxon>Hyphomicrobiales</taxon>
        <taxon>Rhizobiaceae</taxon>
        <taxon>Rhizobium/Agrobacterium group</taxon>
        <taxon>Rhizobium</taxon>
    </lineage>
</organism>
<evidence type="ECO:0000256" key="1">
    <source>
        <dbReference type="SAM" id="MobiDB-lite"/>
    </source>
</evidence>
<dbReference type="AlphaFoldDB" id="A0A1H8CHF1"/>
<evidence type="ECO:0000313" key="2">
    <source>
        <dbReference type="EMBL" id="SEH47225.1"/>
    </source>
</evidence>
<protein>
    <submittedName>
        <fullName evidence="2">Uncharacterized protein</fullName>
    </submittedName>
</protein>
<dbReference type="EMBL" id="FOCV01000001">
    <property type="protein sequence ID" value="SEM93844.1"/>
    <property type="molecule type" value="Genomic_DNA"/>
</dbReference>
<accession>A0A1H8CHF1</accession>
<dbReference type="Proteomes" id="UP000183063">
    <property type="component" value="Unassembled WGS sequence"/>
</dbReference>
<reference evidence="3 5" key="3">
    <citation type="submission" date="2016-10" db="EMBL/GenBank/DDBJ databases">
        <authorList>
            <person name="Varghese N."/>
            <person name="Submissions S."/>
        </authorList>
    </citation>
    <scope>NUCLEOTIDE SEQUENCE [LARGE SCALE GENOMIC DNA]</scope>
    <source>
        <strain evidence="3 5">CGMCC 1.7071</strain>
    </source>
</reference>
<evidence type="ECO:0000313" key="3">
    <source>
        <dbReference type="EMBL" id="SEM93844.1"/>
    </source>
</evidence>
<feature type="region of interest" description="Disordered" evidence="1">
    <location>
        <begin position="28"/>
        <end position="52"/>
    </location>
</feature>
<name>A0A1H8CHF1_9HYPH</name>
<dbReference type="Proteomes" id="UP000198939">
    <property type="component" value="Unassembled WGS sequence"/>
</dbReference>